<accession>A0A3B0RFT9</accession>
<dbReference type="InterPro" id="IPR029032">
    <property type="entry name" value="AhpD-like"/>
</dbReference>
<protein>
    <submittedName>
        <fullName evidence="1">Macrophage infectivity potentiator-related protein</fullName>
    </submittedName>
</protein>
<dbReference type="SUPFAM" id="SSF69118">
    <property type="entry name" value="AhpD-like"/>
    <property type="match status" value="1"/>
</dbReference>
<gene>
    <name evidence="1" type="ORF">MNBD_ALPHA02-313</name>
</gene>
<proteinExistence type="predicted"/>
<sequence length="182" mass="20360">MTEFAVHTPETAPEDTLPLFENSKKAFGSIPNLHAVMGTSPSLLEAYQRVHSLFMKTSLSADEQTVVWQTINVEHECHYCVPAHTVVAQMMGVSDDISNALRDNTPLPEKLEALRIFTRKMLLKRGQVSEEDVNVFLDAGYTAQNILEVILGLSQKVMSNFVNHVAKTPIDDAFKKFEWTPA</sequence>
<dbReference type="Gene3D" id="1.20.1290.10">
    <property type="entry name" value="AhpD-like"/>
    <property type="match status" value="1"/>
</dbReference>
<dbReference type="PANTHER" id="PTHR35446">
    <property type="entry name" value="SI:CH211-175M2.5"/>
    <property type="match status" value="1"/>
</dbReference>
<evidence type="ECO:0000313" key="1">
    <source>
        <dbReference type="EMBL" id="VAV86948.1"/>
    </source>
</evidence>
<dbReference type="EMBL" id="UOED01000017">
    <property type="protein sequence ID" value="VAV86948.1"/>
    <property type="molecule type" value="Genomic_DNA"/>
</dbReference>
<dbReference type="PANTHER" id="PTHR35446:SF3">
    <property type="entry name" value="CMD DOMAIN-CONTAINING PROTEIN"/>
    <property type="match status" value="1"/>
</dbReference>
<dbReference type="AlphaFoldDB" id="A0A3B0RFT9"/>
<organism evidence="1">
    <name type="scientific">hydrothermal vent metagenome</name>
    <dbReference type="NCBI Taxonomy" id="652676"/>
    <lineage>
        <taxon>unclassified sequences</taxon>
        <taxon>metagenomes</taxon>
        <taxon>ecological metagenomes</taxon>
    </lineage>
</organism>
<name>A0A3B0RFT9_9ZZZZ</name>
<reference evidence="1" key="1">
    <citation type="submission" date="2018-06" db="EMBL/GenBank/DDBJ databases">
        <authorList>
            <person name="Zhirakovskaya E."/>
        </authorList>
    </citation>
    <scope>NUCLEOTIDE SEQUENCE</scope>
</reference>